<sequence>MFPVAAGAYSNNPGDCLSTIEDDAQCELFNDSCVAYTAVIESTEHILISFRGTIQDEQLIQAAWDYTKLVPFLGGSVNKRFYDGFSKIWSGGMKDDINRLINTYPDFDIWITGHSVGGAMASIAAATIASTKIIPAYQMYLFTFGQPRTGNEDYAKNFNDLGMFAYRVVNNRDPIPHLPPLNENGYFHHGAEIWYDNDMSEDSDYRICELGENGLCSNSLGSYGPTEDNKNYFEYQVKNFGVSGCSTGFKNLKNSARQMLSSLSSKAVNAGSNPKKVGI</sequence>
<dbReference type="WBParaSite" id="ES5_v2.g14940.t1">
    <property type="protein sequence ID" value="ES5_v2.g14940.t1"/>
    <property type="gene ID" value="ES5_v2.g14940"/>
</dbReference>
<protein>
    <submittedName>
        <fullName evidence="2">Fungal lipase-like domain-containing protein</fullName>
    </submittedName>
</protein>
<evidence type="ECO:0000313" key="2">
    <source>
        <dbReference type="WBParaSite" id="ES5_v2.g14940.t1"/>
    </source>
</evidence>
<evidence type="ECO:0000313" key="1">
    <source>
        <dbReference type="Proteomes" id="UP000887579"/>
    </source>
</evidence>
<dbReference type="Proteomes" id="UP000887579">
    <property type="component" value="Unplaced"/>
</dbReference>
<accession>A0AC34FCV1</accession>
<proteinExistence type="predicted"/>
<reference evidence="2" key="1">
    <citation type="submission" date="2022-11" db="UniProtKB">
        <authorList>
            <consortium name="WormBaseParasite"/>
        </authorList>
    </citation>
    <scope>IDENTIFICATION</scope>
</reference>
<organism evidence="1 2">
    <name type="scientific">Panagrolaimus sp. ES5</name>
    <dbReference type="NCBI Taxonomy" id="591445"/>
    <lineage>
        <taxon>Eukaryota</taxon>
        <taxon>Metazoa</taxon>
        <taxon>Ecdysozoa</taxon>
        <taxon>Nematoda</taxon>
        <taxon>Chromadorea</taxon>
        <taxon>Rhabditida</taxon>
        <taxon>Tylenchina</taxon>
        <taxon>Panagrolaimomorpha</taxon>
        <taxon>Panagrolaimoidea</taxon>
        <taxon>Panagrolaimidae</taxon>
        <taxon>Panagrolaimus</taxon>
    </lineage>
</organism>
<name>A0AC34FCV1_9BILA</name>